<dbReference type="AlphaFoldDB" id="A0A9P1CEG2"/>
<feature type="non-terminal residue" evidence="1">
    <location>
        <position position="1"/>
    </location>
</feature>
<comment type="caution">
    <text evidence="1">The sequence shown here is derived from an EMBL/GenBank/DDBJ whole genome shotgun (WGS) entry which is preliminary data.</text>
</comment>
<reference evidence="2 3" key="2">
    <citation type="submission" date="2024-05" db="EMBL/GenBank/DDBJ databases">
        <authorList>
            <person name="Chen Y."/>
            <person name="Shah S."/>
            <person name="Dougan E. K."/>
            <person name="Thang M."/>
            <person name="Chan C."/>
        </authorList>
    </citation>
    <scope>NUCLEOTIDE SEQUENCE [LARGE SCALE GENOMIC DNA]</scope>
</reference>
<dbReference type="EMBL" id="CAMXCT030001433">
    <property type="protein sequence ID" value="CAL4777337.1"/>
    <property type="molecule type" value="Genomic_DNA"/>
</dbReference>
<protein>
    <submittedName>
        <fullName evidence="1">Uncharacterized protein</fullName>
    </submittedName>
</protein>
<dbReference type="EMBL" id="CAMXCT010001433">
    <property type="protein sequence ID" value="CAI3990025.1"/>
    <property type="molecule type" value="Genomic_DNA"/>
</dbReference>
<dbReference type="EMBL" id="CAMXCT020001433">
    <property type="protein sequence ID" value="CAL1143400.1"/>
    <property type="molecule type" value="Genomic_DNA"/>
</dbReference>
<evidence type="ECO:0000313" key="1">
    <source>
        <dbReference type="EMBL" id="CAI3990025.1"/>
    </source>
</evidence>
<dbReference type="Proteomes" id="UP001152797">
    <property type="component" value="Unassembled WGS sequence"/>
</dbReference>
<proteinExistence type="predicted"/>
<gene>
    <name evidence="1" type="ORF">C1SCF055_LOCUS17046</name>
</gene>
<accession>A0A9P1CEG2</accession>
<sequence>YGTLFAAAVAAAAATVASYDEELELDAMKVMLLQSKLQLRTAVDQGSSRSSFISGVDLLELRVRALEAKLDRVTASSGTPWQLSADGCGGISELKSNFCG</sequence>
<keyword evidence="3" id="KW-1185">Reference proteome</keyword>
<organism evidence="1">
    <name type="scientific">Cladocopium goreaui</name>
    <dbReference type="NCBI Taxonomy" id="2562237"/>
    <lineage>
        <taxon>Eukaryota</taxon>
        <taxon>Sar</taxon>
        <taxon>Alveolata</taxon>
        <taxon>Dinophyceae</taxon>
        <taxon>Suessiales</taxon>
        <taxon>Symbiodiniaceae</taxon>
        <taxon>Cladocopium</taxon>
    </lineage>
</organism>
<name>A0A9P1CEG2_9DINO</name>
<evidence type="ECO:0000313" key="3">
    <source>
        <dbReference type="Proteomes" id="UP001152797"/>
    </source>
</evidence>
<evidence type="ECO:0000313" key="2">
    <source>
        <dbReference type="EMBL" id="CAL4777337.1"/>
    </source>
</evidence>
<reference evidence="1" key="1">
    <citation type="submission" date="2022-10" db="EMBL/GenBank/DDBJ databases">
        <authorList>
            <person name="Chen Y."/>
            <person name="Dougan E. K."/>
            <person name="Chan C."/>
            <person name="Rhodes N."/>
            <person name="Thang M."/>
        </authorList>
    </citation>
    <scope>NUCLEOTIDE SEQUENCE</scope>
</reference>